<evidence type="ECO:0000313" key="3">
    <source>
        <dbReference type="EMBL" id="MEA5443944.1"/>
    </source>
</evidence>
<reference evidence="3 4" key="1">
    <citation type="submission" date="2023-12" db="EMBL/GenBank/DDBJ databases">
        <title>Baltic Sea Cyanobacteria.</title>
        <authorList>
            <person name="Delbaje E."/>
            <person name="Fewer D.P."/>
            <person name="Shishido T.K."/>
        </authorList>
    </citation>
    <scope>NUCLEOTIDE SEQUENCE [LARGE SCALE GENOMIC DNA]</scope>
    <source>
        <strain evidence="3 4">UHCC 0281</strain>
    </source>
</reference>
<feature type="region of interest" description="Disordered" evidence="1">
    <location>
        <begin position="193"/>
        <end position="238"/>
    </location>
</feature>
<dbReference type="EMBL" id="JAYGHY010000080">
    <property type="protein sequence ID" value="MEA5443944.1"/>
    <property type="molecule type" value="Genomic_DNA"/>
</dbReference>
<evidence type="ECO:0000256" key="2">
    <source>
        <dbReference type="SAM" id="SignalP"/>
    </source>
</evidence>
<keyword evidence="2" id="KW-0732">Signal</keyword>
<evidence type="ECO:0000256" key="1">
    <source>
        <dbReference type="SAM" id="MobiDB-lite"/>
    </source>
</evidence>
<feature type="compositionally biased region" description="Low complexity" evidence="1">
    <location>
        <begin position="193"/>
        <end position="215"/>
    </location>
</feature>
<name>A0ABU5SZJ2_9CYAN</name>
<sequence>MTLSVFPRAGLAALTLVATSLAITSPAPVRASALFAAAEVDQQNFLMVAAPIGSKGEKSQLNIYEQLKPVRPCFEVGEGTPAPVNPLLATFDFTGICSRYIDANGYSVRVGGQDLASSYRLMVTRSGGDMLLLAFPTKAGAGPEMVVARTRGSAPGFLKLQLEPGWRLMRRQFGGRNLGHLYVYADSWPGTAATAAQPQPTTVEAAQPPTAAVPVKEAAPSSVQQPLAPPAVPPATKL</sequence>
<protein>
    <submittedName>
        <fullName evidence="3">DUF3747 domain-containing protein</fullName>
    </submittedName>
</protein>
<keyword evidence="4" id="KW-1185">Reference proteome</keyword>
<comment type="caution">
    <text evidence="3">The sequence shown here is derived from an EMBL/GenBank/DDBJ whole genome shotgun (WGS) entry which is preliminary data.</text>
</comment>
<proteinExistence type="predicted"/>
<evidence type="ECO:0000313" key="4">
    <source>
        <dbReference type="Proteomes" id="UP001302329"/>
    </source>
</evidence>
<feature type="chain" id="PRO_5045136604" evidence="2">
    <location>
        <begin position="32"/>
        <end position="238"/>
    </location>
</feature>
<dbReference type="Proteomes" id="UP001302329">
    <property type="component" value="Unassembled WGS sequence"/>
</dbReference>
<dbReference type="Pfam" id="PF12565">
    <property type="entry name" value="DUF3747"/>
    <property type="match status" value="1"/>
</dbReference>
<accession>A0ABU5SZJ2</accession>
<feature type="compositionally biased region" description="Pro residues" evidence="1">
    <location>
        <begin position="227"/>
        <end position="238"/>
    </location>
</feature>
<organism evidence="3 4">
    <name type="scientific">Cyanobium gracile UHCC 0281</name>
    <dbReference type="NCBI Taxonomy" id="3110309"/>
    <lineage>
        <taxon>Bacteria</taxon>
        <taxon>Bacillati</taxon>
        <taxon>Cyanobacteriota</taxon>
        <taxon>Cyanophyceae</taxon>
        <taxon>Synechococcales</taxon>
        <taxon>Prochlorococcaceae</taxon>
        <taxon>Cyanobium</taxon>
    </lineage>
</organism>
<feature type="signal peptide" evidence="2">
    <location>
        <begin position="1"/>
        <end position="31"/>
    </location>
</feature>
<gene>
    <name evidence="3" type="ORF">VB739_15400</name>
</gene>
<dbReference type="RefSeq" id="WP_323357897.1">
    <property type="nucleotide sequence ID" value="NZ_JAYGHY010000080.1"/>
</dbReference>
<dbReference type="InterPro" id="IPR022222">
    <property type="entry name" value="DUF3747"/>
</dbReference>